<gene>
    <name evidence="2" type="ORF">LTR36_009316</name>
</gene>
<keyword evidence="3" id="KW-1185">Reference proteome</keyword>
<reference evidence="2 3" key="1">
    <citation type="submission" date="2021-11" db="EMBL/GenBank/DDBJ databases">
        <title>Black yeast isolated from Biological Soil Crust.</title>
        <authorList>
            <person name="Kurbessoian T."/>
        </authorList>
    </citation>
    <scope>NUCLEOTIDE SEQUENCE [LARGE SCALE GENOMIC DNA]</scope>
    <source>
        <strain evidence="2 3">CCFEE 5522</strain>
    </source>
</reference>
<feature type="signal peptide" evidence="1">
    <location>
        <begin position="1"/>
        <end position="17"/>
    </location>
</feature>
<evidence type="ECO:0000256" key="1">
    <source>
        <dbReference type="SAM" id="SignalP"/>
    </source>
</evidence>
<dbReference type="Gene3D" id="3.20.20.80">
    <property type="entry name" value="Glycosidases"/>
    <property type="match status" value="1"/>
</dbReference>
<dbReference type="Proteomes" id="UP001324427">
    <property type="component" value="Unassembled WGS sequence"/>
</dbReference>
<comment type="caution">
    <text evidence="2">The sequence shown here is derived from an EMBL/GenBank/DDBJ whole genome shotgun (WGS) entry which is preliminary data.</text>
</comment>
<dbReference type="AlphaFoldDB" id="A0AAV9J5X1"/>
<dbReference type="EMBL" id="JAVFHQ010000069">
    <property type="protein sequence ID" value="KAK4540359.1"/>
    <property type="molecule type" value="Genomic_DNA"/>
</dbReference>
<protein>
    <submittedName>
        <fullName evidence="2">Uncharacterized protein</fullName>
    </submittedName>
</protein>
<organism evidence="2 3">
    <name type="scientific">Oleoguttula mirabilis</name>
    <dbReference type="NCBI Taxonomy" id="1507867"/>
    <lineage>
        <taxon>Eukaryota</taxon>
        <taxon>Fungi</taxon>
        <taxon>Dikarya</taxon>
        <taxon>Ascomycota</taxon>
        <taxon>Pezizomycotina</taxon>
        <taxon>Dothideomycetes</taxon>
        <taxon>Dothideomycetidae</taxon>
        <taxon>Mycosphaerellales</taxon>
        <taxon>Teratosphaeriaceae</taxon>
        <taxon>Oleoguttula</taxon>
    </lineage>
</organism>
<keyword evidence="1" id="KW-0732">Signal</keyword>
<sequence length="481" mass="52289">MHSRSLLFAGLLAAVRGGLVAGYPQRRGASEQHIVVEASRVTGRLKNLQGTNNAETEFTPSDTNDIIHDLSPALGQLFPEYGIKHVLIYSWADDFFTGFGENGTAGDALLNENYNWTLTDEYIRFVTSHGAKASVQFNTPQGTNASVSTPEILGDVGFMITDRYMHGAHGSGFHNAIDLFDFYAESDLLNLATIEEAYENSFAFFAGFARGVARANSSAGVGAWGNNRVWPVHTNYSIPDPYVTRFFNDCKVNNIPLKAATYHFTNAQYSMDPYDIKRVTDKFRSETLVPAGFATLPVWVTEFELNPGAINPTTQSALSAYHDPSLFASFTLGTSMYAQDAENLQQTMPWPGFGYGGIGAGNQSFPAWFNKTADNATVPLNVAAAWKLQAELVVNTPDRLELEGASPNGFAALAGGNGGEEVQILLNNYQLDYDIPREIANGTVGRHSSASFAYTLTVRSFAGPFNQRLNSCVPASAAQRT</sequence>
<evidence type="ECO:0000313" key="2">
    <source>
        <dbReference type="EMBL" id="KAK4540359.1"/>
    </source>
</evidence>
<evidence type="ECO:0000313" key="3">
    <source>
        <dbReference type="Proteomes" id="UP001324427"/>
    </source>
</evidence>
<accession>A0AAV9J5X1</accession>
<feature type="chain" id="PRO_5043608849" evidence="1">
    <location>
        <begin position="18"/>
        <end position="481"/>
    </location>
</feature>
<name>A0AAV9J5X1_9PEZI</name>
<proteinExistence type="predicted"/>